<evidence type="ECO:0000313" key="2">
    <source>
        <dbReference type="EMBL" id="KUG22304.1"/>
    </source>
</evidence>
<dbReference type="InterPro" id="IPR006442">
    <property type="entry name" value="Antitoxin_Phd/YefM"/>
</dbReference>
<reference evidence="2" key="1">
    <citation type="journal article" date="2015" name="Proc. Natl. Acad. Sci. U.S.A.">
        <title>Networks of energetic and metabolic interactions define dynamics in microbial communities.</title>
        <authorList>
            <person name="Embree M."/>
            <person name="Liu J.K."/>
            <person name="Al-Bassam M.M."/>
            <person name="Zengler K."/>
        </authorList>
    </citation>
    <scope>NUCLEOTIDE SEQUENCE</scope>
</reference>
<gene>
    <name evidence="2" type="ORF">ASZ90_007938</name>
</gene>
<dbReference type="AlphaFoldDB" id="A0A0W8FN19"/>
<comment type="caution">
    <text evidence="2">The sequence shown here is derived from an EMBL/GenBank/DDBJ whole genome shotgun (WGS) entry which is preliminary data.</text>
</comment>
<dbReference type="Pfam" id="PF02604">
    <property type="entry name" value="PhdYeFM_antitox"/>
    <property type="match status" value="1"/>
</dbReference>
<comment type="similarity">
    <text evidence="1">Belongs to the phD/YefM antitoxin family.</text>
</comment>
<protein>
    <submittedName>
        <fullName evidence="2">Higa protein (Antitoxin to higb)</fullName>
    </submittedName>
</protein>
<sequence length="85" mass="9677">MAQTITANELKTKGVTILNDETADGTEVIITVRGKNKFVVLPIEKYNYLRECELEAALLESKRDIKEGKFIKESVEKHIKRITRG</sequence>
<dbReference type="EMBL" id="LNQE01000975">
    <property type="protein sequence ID" value="KUG22304.1"/>
    <property type="molecule type" value="Genomic_DNA"/>
</dbReference>
<proteinExistence type="inferred from homology"/>
<name>A0A0W8FN19_9ZZZZ</name>
<dbReference type="Gene3D" id="3.40.1620.10">
    <property type="entry name" value="YefM-like domain"/>
    <property type="match status" value="1"/>
</dbReference>
<dbReference type="SUPFAM" id="SSF143120">
    <property type="entry name" value="YefM-like"/>
    <property type="match status" value="1"/>
</dbReference>
<organism evidence="2">
    <name type="scientific">hydrocarbon metagenome</name>
    <dbReference type="NCBI Taxonomy" id="938273"/>
    <lineage>
        <taxon>unclassified sequences</taxon>
        <taxon>metagenomes</taxon>
        <taxon>ecological metagenomes</taxon>
    </lineage>
</organism>
<dbReference type="NCBIfam" id="TIGR01552">
    <property type="entry name" value="phd_fam"/>
    <property type="match status" value="1"/>
</dbReference>
<accession>A0A0W8FN19</accession>
<evidence type="ECO:0000256" key="1">
    <source>
        <dbReference type="ARBA" id="ARBA00009981"/>
    </source>
</evidence>
<dbReference type="InterPro" id="IPR036165">
    <property type="entry name" value="YefM-like_sf"/>
</dbReference>